<keyword evidence="3" id="KW-1185">Reference proteome</keyword>
<dbReference type="VEuPathDB" id="TrichDB:TRFO_10459"/>
<feature type="coiled-coil region" evidence="1">
    <location>
        <begin position="515"/>
        <end position="542"/>
    </location>
</feature>
<accession>A0A1J4JA63</accession>
<dbReference type="OrthoDB" id="10436700at2759"/>
<organism evidence="2 3">
    <name type="scientific">Tritrichomonas foetus</name>
    <dbReference type="NCBI Taxonomy" id="1144522"/>
    <lineage>
        <taxon>Eukaryota</taxon>
        <taxon>Metamonada</taxon>
        <taxon>Parabasalia</taxon>
        <taxon>Tritrichomonadida</taxon>
        <taxon>Tritrichomonadidae</taxon>
        <taxon>Tritrichomonas</taxon>
    </lineage>
</organism>
<reference evidence="2" key="1">
    <citation type="submission" date="2016-10" db="EMBL/GenBank/DDBJ databases">
        <authorList>
            <person name="Benchimol M."/>
            <person name="Almeida L.G."/>
            <person name="Vasconcelos A.T."/>
            <person name="Perreira-Neves A."/>
            <person name="Rosa I.A."/>
            <person name="Tasca T."/>
            <person name="Bogo M.R."/>
            <person name="de Souza W."/>
        </authorList>
    </citation>
    <scope>NUCLEOTIDE SEQUENCE [LARGE SCALE GENOMIC DNA]</scope>
    <source>
        <strain evidence="2">K</strain>
    </source>
</reference>
<dbReference type="AlphaFoldDB" id="A0A1J4JA63"/>
<proteinExistence type="predicted"/>
<evidence type="ECO:0000256" key="1">
    <source>
        <dbReference type="SAM" id="Coils"/>
    </source>
</evidence>
<comment type="caution">
    <text evidence="2">The sequence shown here is derived from an EMBL/GenBank/DDBJ whole genome shotgun (WGS) entry which is preliminary data.</text>
</comment>
<gene>
    <name evidence="2" type="ORF">TRFO_10459</name>
</gene>
<dbReference type="EMBL" id="MLAK01001237">
    <property type="protein sequence ID" value="OHS95561.1"/>
    <property type="molecule type" value="Genomic_DNA"/>
</dbReference>
<dbReference type="Proteomes" id="UP000179807">
    <property type="component" value="Unassembled WGS sequence"/>
</dbReference>
<dbReference type="RefSeq" id="XP_068348698.1">
    <property type="nucleotide sequence ID" value="XM_068495468.1"/>
</dbReference>
<evidence type="ECO:0000313" key="3">
    <source>
        <dbReference type="Proteomes" id="UP000179807"/>
    </source>
</evidence>
<keyword evidence="1" id="KW-0175">Coiled coil</keyword>
<dbReference type="GeneID" id="94830172"/>
<protein>
    <submittedName>
        <fullName evidence="2">Uncharacterized protein</fullName>
    </submittedName>
</protein>
<name>A0A1J4JA63_9EUKA</name>
<evidence type="ECO:0000313" key="2">
    <source>
        <dbReference type="EMBL" id="OHS95561.1"/>
    </source>
</evidence>
<sequence>MSVLSLFAPTSTDKEYLTKLINDMTPRNADTNCHSIQELLLNSKEITRKDLVPILSKMTTFIEQKSIEKATLIATTLVNNPNRFFKAGDFKQAMTAFISKPELQSSLFTPPFLGLCERSLLSESDIPLLIDDPMDLVPIASLSKDPMVTSFIVRVAQLVPALRVPFTFNGLIEQILPTISSNQSHLSLLASLLSDPQSRQYFCDMGHIPNVVTALFELNISTLATSVFRALLDPNDLLHLSLIQKKLIDMSVPKQLVVSMTMPDSTDETIQNAAVCLADCIKYYKLDQLPFQTNFLFDLINSKPHIQNAFLYLFETISISNPSLFPKDEEVVSHILPQNNPFALLFLSYLSYSCWRKSSLDFTQISSLTGHNLSLALACATQRHYSFPNAEILAQSPENESTRAIACANCLFSHKIEQKGNLQRHFLVHYASQFFNMHGNDRNPIIGGHVNEYFPEAFLVWGRTEFSETNRGRLINETVTYDKSPQLDVFDLPPDQAHVNLLEMNARTRKVMRDNDTWKARYEALEAEHAKLTRDYSRVEMELIESQCQHLVNIESQLNEH</sequence>